<dbReference type="Gene3D" id="3.30.70.560">
    <property type="entry name" value="7,8-Dihydro-6-hydroxymethylpterin-pyrophosphokinase HPPK"/>
    <property type="match status" value="1"/>
</dbReference>
<evidence type="ECO:0000256" key="4">
    <source>
        <dbReference type="ARBA" id="ARBA00016218"/>
    </source>
</evidence>
<evidence type="ECO:0000313" key="15">
    <source>
        <dbReference type="Proteomes" id="UP001221217"/>
    </source>
</evidence>
<dbReference type="InterPro" id="IPR035907">
    <property type="entry name" value="Hppk_sf"/>
</dbReference>
<reference evidence="14 15" key="1">
    <citation type="submission" date="2022-12" db="EMBL/GenBank/DDBJ databases">
        <title>Metagenome assembled genome from gulf of manar.</title>
        <authorList>
            <person name="Kohli P."/>
            <person name="Pk S."/>
            <person name="Venkata Ramana C."/>
            <person name="Sasikala C."/>
        </authorList>
    </citation>
    <scope>NUCLEOTIDE SEQUENCE [LARGE SCALE GENOMIC DNA]</scope>
    <source>
        <strain evidence="14">JB008</strain>
    </source>
</reference>
<gene>
    <name evidence="14" type="primary">folK</name>
    <name evidence="14" type="ORF">PQJ61_03835</name>
</gene>
<dbReference type="Pfam" id="PF01288">
    <property type="entry name" value="HPPK"/>
    <property type="match status" value="1"/>
</dbReference>
<comment type="function">
    <text evidence="10">Catalyzes the transfer of pyrophosphate from adenosine triphosphate (ATP) to 6-hydroxymethyl-7,8-dihydropterin, an enzymatic step in folate biosynthesis pathway.</text>
</comment>
<evidence type="ECO:0000256" key="1">
    <source>
        <dbReference type="ARBA" id="ARBA00005051"/>
    </source>
</evidence>
<keyword evidence="8" id="KW-0067">ATP-binding</keyword>
<dbReference type="NCBIfam" id="TIGR01498">
    <property type="entry name" value="folK"/>
    <property type="match status" value="1"/>
</dbReference>
<keyword evidence="6" id="KW-0547">Nucleotide-binding</keyword>
<evidence type="ECO:0000313" key="14">
    <source>
        <dbReference type="EMBL" id="MDC7225877.1"/>
    </source>
</evidence>
<evidence type="ECO:0000259" key="13">
    <source>
        <dbReference type="PROSITE" id="PS00794"/>
    </source>
</evidence>
<dbReference type="Proteomes" id="UP001221217">
    <property type="component" value="Unassembled WGS sequence"/>
</dbReference>
<evidence type="ECO:0000256" key="3">
    <source>
        <dbReference type="ARBA" id="ARBA00013253"/>
    </source>
</evidence>
<evidence type="ECO:0000256" key="2">
    <source>
        <dbReference type="ARBA" id="ARBA00005810"/>
    </source>
</evidence>
<dbReference type="GO" id="GO:0016301">
    <property type="term" value="F:kinase activity"/>
    <property type="evidence" value="ECO:0007669"/>
    <property type="project" value="UniProtKB-KW"/>
</dbReference>
<name>A0AAJ1IAV2_9SPIO</name>
<dbReference type="GO" id="GO:0005524">
    <property type="term" value="F:ATP binding"/>
    <property type="evidence" value="ECO:0007669"/>
    <property type="project" value="UniProtKB-KW"/>
</dbReference>
<evidence type="ECO:0000256" key="5">
    <source>
        <dbReference type="ARBA" id="ARBA00022679"/>
    </source>
</evidence>
<accession>A0AAJ1IAV2</accession>
<keyword evidence="7" id="KW-0418">Kinase</keyword>
<feature type="domain" description="7,8-dihydro-6-hydroxymethylpterin-pyrophosphokinase" evidence="13">
    <location>
        <begin position="100"/>
        <end position="111"/>
    </location>
</feature>
<evidence type="ECO:0000256" key="9">
    <source>
        <dbReference type="ARBA" id="ARBA00022909"/>
    </source>
</evidence>
<sequence>METASPDKNYGPVEVFLGLGANIGDSVSNILTAFERIKTGVLSNAELSSLYITEPQDVEKQPDFINAACRGVFSGTAFELHSGISKIEAGLGRNRSNEQRRGPRLIDIDILYFGGMIINSGNEADGEGNWLRIPHERLKNRRFALVPLIELSPRLTDPQSGVLYSTINEELSGQGIYTFDTVRYIKSHGAES</sequence>
<evidence type="ECO:0000256" key="10">
    <source>
        <dbReference type="ARBA" id="ARBA00029409"/>
    </source>
</evidence>
<dbReference type="PROSITE" id="PS00794">
    <property type="entry name" value="HPPK"/>
    <property type="match status" value="1"/>
</dbReference>
<evidence type="ECO:0000256" key="6">
    <source>
        <dbReference type="ARBA" id="ARBA00022741"/>
    </source>
</evidence>
<comment type="caution">
    <text evidence="14">The sequence shown here is derived from an EMBL/GenBank/DDBJ whole genome shotgun (WGS) entry which is preliminary data.</text>
</comment>
<dbReference type="InterPro" id="IPR000550">
    <property type="entry name" value="Hppk"/>
</dbReference>
<evidence type="ECO:0000256" key="12">
    <source>
        <dbReference type="ARBA" id="ARBA00033413"/>
    </source>
</evidence>
<dbReference type="GO" id="GO:0046656">
    <property type="term" value="P:folic acid biosynthetic process"/>
    <property type="evidence" value="ECO:0007669"/>
    <property type="project" value="UniProtKB-KW"/>
</dbReference>
<keyword evidence="9" id="KW-0289">Folate biosynthesis</keyword>
<protein>
    <recommendedName>
        <fullName evidence="4">2-amino-4-hydroxy-6-hydroxymethyldihydropteridine pyrophosphokinase</fullName>
        <ecNumber evidence="3">2.7.6.3</ecNumber>
    </recommendedName>
    <alternativeName>
        <fullName evidence="11">6-hydroxymethyl-7,8-dihydropterin pyrophosphokinase</fullName>
    </alternativeName>
    <alternativeName>
        <fullName evidence="12">7,8-dihydro-6-hydroxymethylpterin-pyrophosphokinase</fullName>
    </alternativeName>
</protein>
<dbReference type="EMBL" id="JAQQAL010000010">
    <property type="protein sequence ID" value="MDC7225877.1"/>
    <property type="molecule type" value="Genomic_DNA"/>
</dbReference>
<organism evidence="14 15">
    <name type="scientific">Candidatus Thalassospirochaeta sargassi</name>
    <dbReference type="NCBI Taxonomy" id="3119039"/>
    <lineage>
        <taxon>Bacteria</taxon>
        <taxon>Pseudomonadati</taxon>
        <taxon>Spirochaetota</taxon>
        <taxon>Spirochaetia</taxon>
        <taxon>Spirochaetales</taxon>
        <taxon>Spirochaetaceae</taxon>
        <taxon>Candidatus Thalassospirochaeta</taxon>
    </lineage>
</organism>
<dbReference type="SUPFAM" id="SSF55083">
    <property type="entry name" value="6-hydroxymethyl-7,8-dihydropterin pyrophosphokinase, HPPK"/>
    <property type="match status" value="1"/>
</dbReference>
<dbReference type="PANTHER" id="PTHR43071:SF1">
    <property type="entry name" value="2-AMINO-4-HYDROXY-6-HYDROXYMETHYLDIHYDROPTERIDINE PYROPHOSPHOKINASE"/>
    <property type="match status" value="1"/>
</dbReference>
<dbReference type="PANTHER" id="PTHR43071">
    <property type="entry name" value="2-AMINO-4-HYDROXY-6-HYDROXYMETHYLDIHYDROPTERIDINE PYROPHOSPHOKINASE"/>
    <property type="match status" value="1"/>
</dbReference>
<keyword evidence="5 14" id="KW-0808">Transferase</keyword>
<evidence type="ECO:0000256" key="8">
    <source>
        <dbReference type="ARBA" id="ARBA00022840"/>
    </source>
</evidence>
<evidence type="ECO:0000256" key="11">
    <source>
        <dbReference type="ARBA" id="ARBA00029766"/>
    </source>
</evidence>
<dbReference type="GO" id="GO:0003848">
    <property type="term" value="F:2-amino-4-hydroxy-6-hydroxymethyldihydropteridine diphosphokinase activity"/>
    <property type="evidence" value="ECO:0007669"/>
    <property type="project" value="UniProtKB-EC"/>
</dbReference>
<dbReference type="AlphaFoldDB" id="A0AAJ1IAV2"/>
<dbReference type="EC" id="2.7.6.3" evidence="3"/>
<proteinExistence type="inferred from homology"/>
<evidence type="ECO:0000256" key="7">
    <source>
        <dbReference type="ARBA" id="ARBA00022777"/>
    </source>
</evidence>
<comment type="pathway">
    <text evidence="1">Cofactor biosynthesis; tetrahydrofolate biosynthesis; 2-amino-4-hydroxy-6-hydroxymethyl-7,8-dihydropteridine diphosphate from 7,8-dihydroneopterin triphosphate: step 4/4.</text>
</comment>
<dbReference type="CDD" id="cd00483">
    <property type="entry name" value="HPPK"/>
    <property type="match status" value="1"/>
</dbReference>
<comment type="similarity">
    <text evidence="2">Belongs to the HPPK family.</text>
</comment>